<accession>A0A1Y2IMA4</accession>
<evidence type="ECO:0000256" key="1">
    <source>
        <dbReference type="SAM" id="MobiDB-lite"/>
    </source>
</evidence>
<keyword evidence="4" id="KW-1185">Reference proteome</keyword>
<feature type="domain" description="Fungal-type protein kinase" evidence="2">
    <location>
        <begin position="395"/>
        <end position="696"/>
    </location>
</feature>
<dbReference type="Pfam" id="PF17667">
    <property type="entry name" value="Pkinase_fungal"/>
    <property type="match status" value="2"/>
</dbReference>
<dbReference type="InterPro" id="IPR011009">
    <property type="entry name" value="Kinase-like_dom_sf"/>
</dbReference>
<name>A0A1Y2IMA4_TRAC3</name>
<feature type="region of interest" description="Disordered" evidence="1">
    <location>
        <begin position="500"/>
        <end position="523"/>
    </location>
</feature>
<protein>
    <recommendedName>
        <fullName evidence="2">Fungal-type protein kinase domain-containing protein</fullName>
    </recommendedName>
</protein>
<feature type="compositionally biased region" description="Pro residues" evidence="1">
    <location>
        <begin position="324"/>
        <end position="334"/>
    </location>
</feature>
<feature type="compositionally biased region" description="Basic and acidic residues" evidence="1">
    <location>
        <begin position="307"/>
        <end position="317"/>
    </location>
</feature>
<dbReference type="Proteomes" id="UP000193067">
    <property type="component" value="Unassembled WGS sequence"/>
</dbReference>
<feature type="domain" description="Fungal-type protein kinase" evidence="2">
    <location>
        <begin position="208"/>
        <end position="301"/>
    </location>
</feature>
<dbReference type="EMBL" id="KZ084106">
    <property type="protein sequence ID" value="OSD02245.1"/>
    <property type="molecule type" value="Genomic_DNA"/>
</dbReference>
<feature type="compositionally biased region" description="Basic and acidic residues" evidence="1">
    <location>
        <begin position="765"/>
        <end position="775"/>
    </location>
</feature>
<dbReference type="PANTHER" id="PTHR38248:SF2">
    <property type="entry name" value="FUNK1 11"/>
    <property type="match status" value="1"/>
</dbReference>
<feature type="region of interest" description="Disordered" evidence="1">
    <location>
        <begin position="945"/>
        <end position="1010"/>
    </location>
</feature>
<dbReference type="PANTHER" id="PTHR38248">
    <property type="entry name" value="FUNK1 6"/>
    <property type="match status" value="1"/>
</dbReference>
<evidence type="ECO:0000313" key="3">
    <source>
        <dbReference type="EMBL" id="OSD02245.1"/>
    </source>
</evidence>
<feature type="region of interest" description="Disordered" evidence="1">
    <location>
        <begin position="307"/>
        <end position="347"/>
    </location>
</feature>
<feature type="region of interest" description="Disordered" evidence="1">
    <location>
        <begin position="762"/>
        <end position="784"/>
    </location>
</feature>
<dbReference type="Gene3D" id="1.10.510.10">
    <property type="entry name" value="Transferase(Phosphotransferase) domain 1"/>
    <property type="match status" value="1"/>
</dbReference>
<dbReference type="AlphaFoldDB" id="A0A1Y2IMA4"/>
<dbReference type="SUPFAM" id="SSF56112">
    <property type="entry name" value="Protein kinase-like (PK-like)"/>
    <property type="match status" value="1"/>
</dbReference>
<reference evidence="3 4" key="1">
    <citation type="journal article" date="2015" name="Biotechnol. Biofuels">
        <title>Enhanced degradation of softwood versus hardwood by the white-rot fungus Pycnoporus coccineus.</title>
        <authorList>
            <person name="Couturier M."/>
            <person name="Navarro D."/>
            <person name="Chevret D."/>
            <person name="Henrissat B."/>
            <person name="Piumi F."/>
            <person name="Ruiz-Duenas F.J."/>
            <person name="Martinez A.T."/>
            <person name="Grigoriev I.V."/>
            <person name="Riley R."/>
            <person name="Lipzen A."/>
            <person name="Berrin J.G."/>
            <person name="Master E.R."/>
            <person name="Rosso M.N."/>
        </authorList>
    </citation>
    <scope>NUCLEOTIDE SEQUENCE [LARGE SCALE GENOMIC DNA]</scope>
    <source>
        <strain evidence="3 4">BRFM310</strain>
    </source>
</reference>
<proteinExistence type="predicted"/>
<organism evidence="3 4">
    <name type="scientific">Trametes coccinea (strain BRFM310)</name>
    <name type="common">Pycnoporus coccineus</name>
    <dbReference type="NCBI Taxonomy" id="1353009"/>
    <lineage>
        <taxon>Eukaryota</taxon>
        <taxon>Fungi</taxon>
        <taxon>Dikarya</taxon>
        <taxon>Basidiomycota</taxon>
        <taxon>Agaricomycotina</taxon>
        <taxon>Agaricomycetes</taxon>
        <taxon>Polyporales</taxon>
        <taxon>Polyporaceae</taxon>
        <taxon>Trametes</taxon>
    </lineage>
</organism>
<gene>
    <name evidence="3" type="ORF">PYCCODRAFT_1425378</name>
</gene>
<evidence type="ECO:0000259" key="2">
    <source>
        <dbReference type="Pfam" id="PF17667"/>
    </source>
</evidence>
<sequence>MASHVHTEPPLLPVNGIHYRAPSGYIQTSPHKFEKLSNHDTRKHATGLKPNVAIDRPLLGVSSMGHTILVDLNTFEKEVLGVKAGLEAIAALPRKLVDDVCTTLKWLFKFGASPAEDAIATKFLHILNTKVYGGLLKKHSAAFTGTKASRDGCTAKVDAGLYPQEHTPRAGNPDWTHIRLFIEFKRQGTSLDPFDDDDPSAPEAEAQSRTAVRNQILDYARIVHEYQHRVCIFGLFVIGPEFRLMRFDHSGIIVTKKENYAQNPRPLLSFLAWFDSLSDEDQGLDPTAMLLTKGSRAYQLMDDFAKEHESDLPHSEGETVDATPSPPCDVPTPAPKSDAPARNTRQQTKAAAVISQMDESYLDAVELDNEDPRVFKYVRDQFRESLDHNWPRYKLEVGQGKVKRIFLVGKPVWTAFWLFGRGTRGYVALDVKARRFAFLKDCWRPFYVDVKPEGCYLELLNEEASKDPRIHVPIVIAHGDVAAQVTFTASFAQARSAAAKQANQARSEVPREDPPSPTPASNLRAMDSAFELATPHHASTASSHEPEGGQQSENRVYRHYRIAFKDVCLPFTAIRSSKQLVRGLYHCMMTHAAAYEKLRLLHRDVSAGNVIILPALSSKVNEDGKRTVTWTGILTDWELAKLLPEPDASGKWTEVPRQPERTGTWQFMSVAYIRNHPHKPVSVADELESFFHVLVFYAVRLLRHNVGDVRFFISDYFDSFTITNGARRDCSITKSTTMRLGEIQVGGNDPFRIYCVDHAAPSKAKVGDDPSKADVGEASGQDPAKLSLKDEIANEVIADESSNTVVEHPVLNKLFANLLQYFKARYAILRWEAAQHRTAIESSSITPLSNPRTSSTAEDVAPRPRKLRGPQALEPSVHQPSEEDQMLAKMLDDHDDVLNDLWEALTYAGWPEDDVVPDRLPDNYDPRPLILAYERMCAKSLMRTVDQEHEEAPPRKKPRTDASEPAASSTTMPPPQARIMGTSLGDAIVTGMAVKGRGRGRSRSKAGSRN</sequence>
<feature type="region of interest" description="Disordered" evidence="1">
    <location>
        <begin position="842"/>
        <end position="881"/>
    </location>
</feature>
<dbReference type="OrthoDB" id="2757790at2759"/>
<dbReference type="InterPro" id="IPR040976">
    <property type="entry name" value="Pkinase_fungal"/>
</dbReference>
<feature type="compositionally biased region" description="Polar residues" evidence="1">
    <location>
        <begin position="842"/>
        <end position="857"/>
    </location>
</feature>
<feature type="compositionally biased region" description="Basic and acidic residues" evidence="1">
    <location>
        <begin position="945"/>
        <end position="962"/>
    </location>
</feature>
<feature type="compositionally biased region" description="Basic residues" evidence="1">
    <location>
        <begin position="996"/>
        <end position="1010"/>
    </location>
</feature>
<evidence type="ECO:0000313" key="4">
    <source>
        <dbReference type="Proteomes" id="UP000193067"/>
    </source>
</evidence>